<keyword evidence="4 9" id="KW-0963">Cytoplasm</keyword>
<evidence type="ECO:0000256" key="8">
    <source>
        <dbReference type="ARBA" id="ARBA00023277"/>
    </source>
</evidence>
<dbReference type="CDD" id="cd05006">
    <property type="entry name" value="SIS_GmhA"/>
    <property type="match status" value="1"/>
</dbReference>
<dbReference type="NCBIfam" id="TIGR00441">
    <property type="entry name" value="gmhA"/>
    <property type="match status" value="1"/>
</dbReference>
<dbReference type="EC" id="5.3.1.28" evidence="9"/>
<dbReference type="HAMAP" id="MF_00067">
    <property type="entry name" value="GmhA"/>
    <property type="match status" value="1"/>
</dbReference>
<evidence type="ECO:0000313" key="11">
    <source>
        <dbReference type="EMBL" id="MBI4595660.1"/>
    </source>
</evidence>
<comment type="function">
    <text evidence="9">Catalyzes the isomerization of sedoheptulose 7-phosphate in D-glycero-D-manno-heptose 7-phosphate.</text>
</comment>
<evidence type="ECO:0000256" key="1">
    <source>
        <dbReference type="ARBA" id="ARBA00000348"/>
    </source>
</evidence>
<evidence type="ECO:0000259" key="10">
    <source>
        <dbReference type="PROSITE" id="PS51464"/>
    </source>
</evidence>
<dbReference type="GO" id="GO:0008968">
    <property type="term" value="F:D-sedoheptulose 7-phosphate isomerase activity"/>
    <property type="evidence" value="ECO:0007669"/>
    <property type="project" value="UniProtKB-UniRule"/>
</dbReference>
<evidence type="ECO:0000256" key="7">
    <source>
        <dbReference type="ARBA" id="ARBA00023235"/>
    </source>
</evidence>
<dbReference type="AlphaFoldDB" id="A0A933GM47"/>
<feature type="binding site" evidence="9">
    <location>
        <begin position="48"/>
        <end position="50"/>
    </location>
    <ligand>
        <name>substrate</name>
    </ligand>
</feature>
<reference evidence="11" key="1">
    <citation type="submission" date="2020-07" db="EMBL/GenBank/DDBJ databases">
        <title>Huge and variable diversity of episymbiotic CPR bacteria and DPANN archaea in groundwater ecosystems.</title>
        <authorList>
            <person name="He C.Y."/>
            <person name="Keren R."/>
            <person name="Whittaker M."/>
            <person name="Farag I.F."/>
            <person name="Doudna J."/>
            <person name="Cate J.H.D."/>
            <person name="Banfield J.F."/>
        </authorList>
    </citation>
    <scope>NUCLEOTIDE SEQUENCE</scope>
    <source>
        <strain evidence="11">NC_groundwater_1482_Ag_S-0.65um_47_24</strain>
    </source>
</reference>
<comment type="pathway">
    <text evidence="9">Carbohydrate biosynthesis; D-glycero-D-manno-heptose 7-phosphate biosynthesis; D-glycero-alpha-D-manno-heptose 7-phosphate and D-glycero-beta-D-manno-heptose 7-phosphate from sedoheptulose 7-phosphate: step 1/1.</text>
</comment>
<dbReference type="InterPro" id="IPR046348">
    <property type="entry name" value="SIS_dom_sf"/>
</dbReference>
<proteinExistence type="inferred from homology"/>
<dbReference type="EMBL" id="JACQWF010000215">
    <property type="protein sequence ID" value="MBI4595660.1"/>
    <property type="molecule type" value="Genomic_DNA"/>
</dbReference>
<evidence type="ECO:0000256" key="4">
    <source>
        <dbReference type="ARBA" id="ARBA00022490"/>
    </source>
</evidence>
<dbReference type="GO" id="GO:1901135">
    <property type="term" value="P:carbohydrate derivative metabolic process"/>
    <property type="evidence" value="ECO:0007669"/>
    <property type="project" value="InterPro"/>
</dbReference>
<feature type="binding site" evidence="9">
    <location>
        <position position="57"/>
    </location>
    <ligand>
        <name>Zn(2+)</name>
        <dbReference type="ChEBI" id="CHEBI:29105"/>
    </ligand>
</feature>
<dbReference type="GO" id="GO:0097367">
    <property type="term" value="F:carbohydrate derivative binding"/>
    <property type="evidence" value="ECO:0007669"/>
    <property type="project" value="InterPro"/>
</dbReference>
<feature type="binding site" evidence="9">
    <location>
        <position position="61"/>
    </location>
    <ligand>
        <name>substrate</name>
    </ligand>
</feature>
<dbReference type="PANTHER" id="PTHR30390">
    <property type="entry name" value="SEDOHEPTULOSE 7-PHOSPHATE ISOMERASE / DNAA INITIATOR-ASSOCIATING FACTOR FOR REPLICATION INITIATION"/>
    <property type="match status" value="1"/>
</dbReference>
<keyword evidence="6 9" id="KW-0862">Zinc</keyword>
<dbReference type="GO" id="GO:0005737">
    <property type="term" value="C:cytoplasm"/>
    <property type="evidence" value="ECO:0007669"/>
    <property type="project" value="UniProtKB-SubCell"/>
</dbReference>
<dbReference type="InterPro" id="IPR004515">
    <property type="entry name" value="Phosphoheptose_Isoase"/>
</dbReference>
<feature type="binding site" evidence="9">
    <location>
        <position position="176"/>
    </location>
    <ligand>
        <name>Zn(2+)</name>
        <dbReference type="ChEBI" id="CHEBI:29105"/>
    </ligand>
</feature>
<protein>
    <recommendedName>
        <fullName evidence="9">Phosphoheptose isomerase</fullName>
        <ecNumber evidence="9">5.3.1.28</ecNumber>
    </recommendedName>
    <alternativeName>
        <fullName evidence="9">Sedoheptulose 7-phosphate isomerase</fullName>
    </alternativeName>
</protein>
<evidence type="ECO:0000256" key="3">
    <source>
        <dbReference type="ARBA" id="ARBA00009894"/>
    </source>
</evidence>
<dbReference type="PROSITE" id="PS51464">
    <property type="entry name" value="SIS"/>
    <property type="match status" value="1"/>
</dbReference>
<dbReference type="GO" id="GO:0008270">
    <property type="term" value="F:zinc ion binding"/>
    <property type="evidence" value="ECO:0007669"/>
    <property type="project" value="UniProtKB-UniRule"/>
</dbReference>
<feature type="binding site" evidence="9">
    <location>
        <position position="168"/>
    </location>
    <ligand>
        <name>Zn(2+)</name>
        <dbReference type="ChEBI" id="CHEBI:29105"/>
    </ligand>
</feature>
<comment type="miscellaneous">
    <text evidence="9">The reaction produces a racemic mixture of D-glycero-alpha-D-manno-heptose 7-phosphate and D-glycero-beta-D-manno-heptose 7-phosphate.</text>
</comment>
<sequence>MRFIESALRESARIKEKVAETLTREIEAATELIIKSLENGGRLLIMGNGGSAADAQHLAAELVGRFHREREGIPALALTTDTSILTALGNDYGFEKVFSRQVEAHGRTGDILLGLSTSGRSPNIARAFEKASEMGLKTIGLLGCGGGDIKDLVDLAIVIPSSETPRIQEAHITVGHIICQGIEDAVVEKTKLL</sequence>
<dbReference type="InterPro" id="IPR035461">
    <property type="entry name" value="GmhA/DiaA"/>
</dbReference>
<comment type="caution">
    <text evidence="11">The sequence shown here is derived from an EMBL/GenBank/DDBJ whole genome shotgun (WGS) entry which is preliminary data.</text>
</comment>
<gene>
    <name evidence="9 11" type="primary">gmhA</name>
    <name evidence="11" type="ORF">HY730_04685</name>
</gene>
<dbReference type="Pfam" id="PF13580">
    <property type="entry name" value="SIS_2"/>
    <property type="match status" value="1"/>
</dbReference>
<dbReference type="PANTHER" id="PTHR30390:SF6">
    <property type="entry name" value="DNAA INITIATOR-ASSOCIATING PROTEIN DIAA"/>
    <property type="match status" value="1"/>
</dbReference>
<feature type="domain" description="SIS" evidence="10">
    <location>
        <begin position="33"/>
        <end position="192"/>
    </location>
</feature>
<feature type="binding site" evidence="9">
    <location>
        <begin position="116"/>
        <end position="118"/>
    </location>
    <ligand>
        <name>substrate</name>
    </ligand>
</feature>
<comment type="catalytic activity">
    <reaction evidence="1 9">
        <text>2 D-sedoheptulose 7-phosphate = D-glycero-alpha-D-manno-heptose 7-phosphate + D-glycero-beta-D-manno-heptose 7-phosphate</text>
        <dbReference type="Rhea" id="RHEA:27489"/>
        <dbReference type="ChEBI" id="CHEBI:57483"/>
        <dbReference type="ChEBI" id="CHEBI:60203"/>
        <dbReference type="ChEBI" id="CHEBI:60204"/>
        <dbReference type="EC" id="5.3.1.28"/>
    </reaction>
</comment>
<dbReference type="InterPro" id="IPR001347">
    <property type="entry name" value="SIS_dom"/>
</dbReference>
<feature type="binding site" evidence="9">
    <location>
        <position position="121"/>
    </location>
    <ligand>
        <name>substrate</name>
    </ligand>
</feature>
<organism evidence="11 12">
    <name type="scientific">Tectimicrobiota bacterium</name>
    <dbReference type="NCBI Taxonomy" id="2528274"/>
    <lineage>
        <taxon>Bacteria</taxon>
        <taxon>Pseudomonadati</taxon>
        <taxon>Nitrospinota/Tectimicrobiota group</taxon>
        <taxon>Candidatus Tectimicrobiota</taxon>
    </lineage>
</organism>
<keyword evidence="5 9" id="KW-0479">Metal-binding</keyword>
<keyword evidence="8 9" id="KW-0119">Carbohydrate metabolism</keyword>
<dbReference type="Proteomes" id="UP000772181">
    <property type="component" value="Unassembled WGS sequence"/>
</dbReference>
<dbReference type="InterPro" id="IPR050099">
    <property type="entry name" value="SIS_GmhA/DiaA_subfam"/>
</dbReference>
<feature type="binding site" evidence="9">
    <location>
        <begin position="90"/>
        <end position="91"/>
    </location>
    <ligand>
        <name>substrate</name>
    </ligand>
</feature>
<accession>A0A933GM47</accession>
<comment type="subcellular location">
    <subcellularLocation>
        <location evidence="2 9">Cytoplasm</location>
    </subcellularLocation>
</comment>
<evidence type="ECO:0000256" key="6">
    <source>
        <dbReference type="ARBA" id="ARBA00022833"/>
    </source>
</evidence>
<comment type="similarity">
    <text evidence="3 9">Belongs to the SIS family. GmhA subfamily.</text>
</comment>
<dbReference type="Gene3D" id="3.40.50.10490">
    <property type="entry name" value="Glucose-6-phosphate isomerase like protein, domain 1"/>
    <property type="match status" value="1"/>
</dbReference>
<evidence type="ECO:0000256" key="9">
    <source>
        <dbReference type="HAMAP-Rule" id="MF_00067"/>
    </source>
</evidence>
<evidence type="ECO:0000313" key="12">
    <source>
        <dbReference type="Proteomes" id="UP000772181"/>
    </source>
</evidence>
<evidence type="ECO:0000256" key="2">
    <source>
        <dbReference type="ARBA" id="ARBA00004496"/>
    </source>
</evidence>
<evidence type="ECO:0000256" key="5">
    <source>
        <dbReference type="ARBA" id="ARBA00022723"/>
    </source>
</evidence>
<keyword evidence="7 9" id="KW-0413">Isomerase</keyword>
<feature type="binding site" evidence="9">
    <location>
        <position position="168"/>
    </location>
    <ligand>
        <name>substrate</name>
    </ligand>
</feature>
<dbReference type="SUPFAM" id="SSF53697">
    <property type="entry name" value="SIS domain"/>
    <property type="match status" value="1"/>
</dbReference>
<name>A0A933GM47_UNCTE</name>
<feature type="binding site" evidence="9">
    <location>
        <position position="61"/>
    </location>
    <ligand>
        <name>Zn(2+)</name>
        <dbReference type="ChEBI" id="CHEBI:29105"/>
    </ligand>
</feature>
<dbReference type="GO" id="GO:0005975">
    <property type="term" value="P:carbohydrate metabolic process"/>
    <property type="evidence" value="ECO:0007669"/>
    <property type="project" value="UniProtKB-UniRule"/>
</dbReference>
<comment type="cofactor">
    <cofactor evidence="9">
        <name>Zn(2+)</name>
        <dbReference type="ChEBI" id="CHEBI:29105"/>
    </cofactor>
    <text evidence="9">Binds 1 zinc ion per subunit.</text>
</comment>